<keyword evidence="9 10" id="KW-1208">Phospholipid metabolism</keyword>
<comment type="pathway">
    <text evidence="10">Lipid metabolism; phospholipid metabolism.</text>
</comment>
<keyword evidence="8 10" id="KW-0594">Phospholipid biosynthesis</keyword>
<evidence type="ECO:0000256" key="9">
    <source>
        <dbReference type="ARBA" id="ARBA00023264"/>
    </source>
</evidence>
<evidence type="ECO:0000256" key="3">
    <source>
        <dbReference type="ARBA" id="ARBA00022679"/>
    </source>
</evidence>
<name>A0A7C9NBQ0_9BACT</name>
<dbReference type="EC" id="2.3.1.275" evidence="10"/>
<comment type="subcellular location">
    <subcellularLocation>
        <location evidence="10">Cell membrane</location>
        <topology evidence="10">Multi-pass membrane protein</topology>
    </subcellularLocation>
</comment>
<dbReference type="PANTHER" id="PTHR30309">
    <property type="entry name" value="INNER MEMBRANE PROTEIN YGIH"/>
    <property type="match status" value="1"/>
</dbReference>
<dbReference type="GO" id="GO:0008654">
    <property type="term" value="P:phospholipid biosynthetic process"/>
    <property type="evidence" value="ECO:0007669"/>
    <property type="project" value="UniProtKB-UniRule"/>
</dbReference>
<keyword evidence="11" id="KW-0012">Acyltransferase</keyword>
<comment type="function">
    <text evidence="10">Catalyzes the transfer of an acyl group from acyl-phosphate (acyl-PO(4)) to glycerol-3-phosphate (G3P) to form lysophosphatidic acid (LPA). This enzyme utilizes acyl-phosphate as fatty acyl donor, but not acyl-CoA or acyl-ACP.</text>
</comment>
<comment type="similarity">
    <text evidence="10">Belongs to the PlsY family.</text>
</comment>
<gene>
    <name evidence="10" type="primary">plsY</name>
    <name evidence="11" type="ORF">D1639_09450</name>
</gene>
<keyword evidence="3 10" id="KW-0808">Transferase</keyword>
<evidence type="ECO:0000256" key="8">
    <source>
        <dbReference type="ARBA" id="ARBA00023209"/>
    </source>
</evidence>
<evidence type="ECO:0000256" key="4">
    <source>
        <dbReference type="ARBA" id="ARBA00022692"/>
    </source>
</evidence>
<evidence type="ECO:0000256" key="7">
    <source>
        <dbReference type="ARBA" id="ARBA00023136"/>
    </source>
</evidence>
<evidence type="ECO:0000256" key="1">
    <source>
        <dbReference type="ARBA" id="ARBA00022475"/>
    </source>
</evidence>
<feature type="transmembrane region" description="Helical" evidence="10">
    <location>
        <begin position="165"/>
        <end position="198"/>
    </location>
</feature>
<comment type="catalytic activity">
    <reaction evidence="10">
        <text>an acyl phosphate + sn-glycerol 3-phosphate = a 1-acyl-sn-glycero-3-phosphate + phosphate</text>
        <dbReference type="Rhea" id="RHEA:34075"/>
        <dbReference type="ChEBI" id="CHEBI:43474"/>
        <dbReference type="ChEBI" id="CHEBI:57597"/>
        <dbReference type="ChEBI" id="CHEBI:57970"/>
        <dbReference type="ChEBI" id="CHEBI:59918"/>
        <dbReference type="EC" id="2.3.1.275"/>
    </reaction>
</comment>
<organism evidence="11">
    <name type="scientific">Muribaculaceae bacterium Z82</name>
    <dbReference type="NCBI Taxonomy" id="2304548"/>
    <lineage>
        <taxon>Bacteria</taxon>
        <taxon>Pseudomonadati</taxon>
        <taxon>Bacteroidota</taxon>
        <taxon>Bacteroidia</taxon>
        <taxon>Bacteroidales</taxon>
        <taxon>Muribaculaceae</taxon>
    </lineage>
</organism>
<keyword evidence="7 10" id="KW-0472">Membrane</keyword>
<dbReference type="HAMAP" id="MF_01043">
    <property type="entry name" value="PlsY"/>
    <property type="match status" value="1"/>
</dbReference>
<dbReference type="GO" id="GO:0005886">
    <property type="term" value="C:plasma membrane"/>
    <property type="evidence" value="ECO:0007669"/>
    <property type="project" value="UniProtKB-SubCell"/>
</dbReference>
<sequence length="223" mass="23301">MTGFAWCTAAGVFALAFLLGSVPWGVIVSKLFYKRDLRDFGSGNIGTTNAMRTLGKVGGAAVFMLDFGKGVGAGLIGWGIAQWLLSGPEPLSVYQTVSVMTATAFLGCTFGHIFSPWLGFKGGKGIAVAIGCLFVTFGAVGSLLEILVFAILVLTTRYVSVGSIAAAVACPIIATVPFHGCPFAWACCLLVGVTVIWAHRANIARLRRGCESRIGSKKSKPSS</sequence>
<keyword evidence="2 10" id="KW-0444">Lipid biosynthesis</keyword>
<protein>
    <recommendedName>
        <fullName evidence="10">Glycerol-3-phosphate acyltransferase</fullName>
    </recommendedName>
    <alternativeName>
        <fullName evidence="10">Acyl-PO4 G3P acyltransferase</fullName>
    </alternativeName>
    <alternativeName>
        <fullName evidence="10">Acyl-phosphate--glycerol-3-phosphate acyltransferase</fullName>
    </alternativeName>
    <alternativeName>
        <fullName evidence="10">G3P acyltransferase</fullName>
        <shortName evidence="10">GPAT</shortName>
        <ecNumber evidence="10">2.3.1.275</ecNumber>
    </alternativeName>
    <alternativeName>
        <fullName evidence="10">Lysophosphatidic acid synthase</fullName>
        <shortName evidence="10">LPA synthase</shortName>
    </alternativeName>
</protein>
<proteinExistence type="inferred from homology"/>
<keyword evidence="5 10" id="KW-1133">Transmembrane helix</keyword>
<dbReference type="EMBL" id="QWKH01000091">
    <property type="protein sequence ID" value="NBI35244.1"/>
    <property type="molecule type" value="Genomic_DNA"/>
</dbReference>
<dbReference type="UniPathway" id="UPA00085"/>
<feature type="transmembrane region" description="Helical" evidence="10">
    <location>
        <begin position="12"/>
        <end position="33"/>
    </location>
</feature>
<comment type="caution">
    <text evidence="11">The sequence shown here is derived from an EMBL/GenBank/DDBJ whole genome shotgun (WGS) entry which is preliminary data.</text>
</comment>
<keyword evidence="4 10" id="KW-0812">Transmembrane</keyword>
<evidence type="ECO:0000256" key="5">
    <source>
        <dbReference type="ARBA" id="ARBA00022989"/>
    </source>
</evidence>
<evidence type="ECO:0000256" key="6">
    <source>
        <dbReference type="ARBA" id="ARBA00023098"/>
    </source>
</evidence>
<feature type="transmembrane region" description="Helical" evidence="10">
    <location>
        <begin position="126"/>
        <end position="153"/>
    </location>
</feature>
<evidence type="ECO:0000313" key="11">
    <source>
        <dbReference type="EMBL" id="NBI35244.1"/>
    </source>
</evidence>
<dbReference type="PANTHER" id="PTHR30309:SF0">
    <property type="entry name" value="GLYCEROL-3-PHOSPHATE ACYLTRANSFERASE-RELATED"/>
    <property type="match status" value="1"/>
</dbReference>
<evidence type="ECO:0000256" key="2">
    <source>
        <dbReference type="ARBA" id="ARBA00022516"/>
    </source>
</evidence>
<comment type="subunit">
    <text evidence="10">Probably interacts with PlsX.</text>
</comment>
<evidence type="ECO:0000256" key="10">
    <source>
        <dbReference type="HAMAP-Rule" id="MF_01043"/>
    </source>
</evidence>
<feature type="transmembrane region" description="Helical" evidence="10">
    <location>
        <begin position="54"/>
        <end position="81"/>
    </location>
</feature>
<dbReference type="GO" id="GO:0043772">
    <property type="term" value="F:acyl-phosphate glycerol-3-phosphate acyltransferase activity"/>
    <property type="evidence" value="ECO:0007669"/>
    <property type="project" value="UniProtKB-UniRule"/>
</dbReference>
<accession>A0A7C9NBQ0</accession>
<dbReference type="SMART" id="SM01207">
    <property type="entry name" value="G3P_acyltransf"/>
    <property type="match status" value="1"/>
</dbReference>
<keyword evidence="1 10" id="KW-1003">Cell membrane</keyword>
<feature type="transmembrane region" description="Helical" evidence="10">
    <location>
        <begin position="93"/>
        <end position="114"/>
    </location>
</feature>
<dbReference type="InterPro" id="IPR003811">
    <property type="entry name" value="G3P_acylTferase_PlsY"/>
</dbReference>
<keyword evidence="6 10" id="KW-0443">Lipid metabolism</keyword>
<dbReference type="AlphaFoldDB" id="A0A7C9NBQ0"/>
<reference evidence="11" key="1">
    <citation type="submission" date="2018-08" db="EMBL/GenBank/DDBJ databases">
        <title>Murine metabolic-syndrome-specific gut microbial biobank.</title>
        <authorList>
            <person name="Liu C."/>
        </authorList>
    </citation>
    <scope>NUCLEOTIDE SEQUENCE [LARGE SCALE GENOMIC DNA]</scope>
    <source>
        <strain evidence="11">Z82</strain>
    </source>
</reference>
<dbReference type="Pfam" id="PF02660">
    <property type="entry name" value="G3P_acyltransf"/>
    <property type="match status" value="1"/>
</dbReference>